<dbReference type="PANTHER" id="PTHR21646">
    <property type="entry name" value="UBIQUITIN CARBOXYL-TERMINAL HYDROLASE"/>
    <property type="match status" value="1"/>
</dbReference>
<comment type="function">
    <text evidence="2">Recognizes and hydrolyzes the peptide bond at the C-terminal Gly of ubiquitin. Involved in the processing of poly-ubiquitin precursors as well as that of ubiquitinated proteins.</text>
</comment>
<dbReference type="Pfam" id="PF00443">
    <property type="entry name" value="UCH"/>
    <property type="match status" value="1"/>
</dbReference>
<comment type="catalytic activity">
    <reaction evidence="2">
        <text>Thiol-dependent hydrolysis of ester, thioester, amide, peptide and isopeptide bonds formed by the C-terminal Gly of ubiquitin (a 76-residue protein attached to proteins as an intracellular targeting signal).</text>
        <dbReference type="EC" id="3.4.19.12"/>
    </reaction>
</comment>
<evidence type="ECO:0000259" key="4">
    <source>
        <dbReference type="PROSITE" id="PS50235"/>
    </source>
</evidence>
<dbReference type="Proteomes" id="UP000091857">
    <property type="component" value="Chromosome 12"/>
</dbReference>
<proteinExistence type="inferred from homology"/>
<dbReference type="STRING" id="3983.A0A2C9UXS3"/>
<dbReference type="OrthoDB" id="2248014at2759"/>
<dbReference type="SUPFAM" id="SSF54001">
    <property type="entry name" value="Cysteine proteinases"/>
    <property type="match status" value="1"/>
</dbReference>
<organism evidence="5 6">
    <name type="scientific">Manihot esculenta</name>
    <name type="common">Cassava</name>
    <name type="synonym">Jatropha manihot</name>
    <dbReference type="NCBI Taxonomy" id="3983"/>
    <lineage>
        <taxon>Eukaryota</taxon>
        <taxon>Viridiplantae</taxon>
        <taxon>Streptophyta</taxon>
        <taxon>Embryophyta</taxon>
        <taxon>Tracheophyta</taxon>
        <taxon>Spermatophyta</taxon>
        <taxon>Magnoliopsida</taxon>
        <taxon>eudicotyledons</taxon>
        <taxon>Gunneridae</taxon>
        <taxon>Pentapetalae</taxon>
        <taxon>rosids</taxon>
        <taxon>fabids</taxon>
        <taxon>Malpighiales</taxon>
        <taxon>Euphorbiaceae</taxon>
        <taxon>Crotonoideae</taxon>
        <taxon>Manihoteae</taxon>
        <taxon>Manihot</taxon>
    </lineage>
</organism>
<dbReference type="EMBL" id="CM004398">
    <property type="protein sequence ID" value="OAY35980.1"/>
    <property type="molecule type" value="Genomic_DNA"/>
</dbReference>
<keyword evidence="2" id="KW-0833">Ubl conjugation pathway</keyword>
<dbReference type="InterPro" id="IPR028889">
    <property type="entry name" value="USP"/>
</dbReference>
<dbReference type="InterPro" id="IPR038765">
    <property type="entry name" value="Papain-like_cys_pep_sf"/>
</dbReference>
<evidence type="ECO:0000313" key="6">
    <source>
        <dbReference type="Proteomes" id="UP000091857"/>
    </source>
</evidence>
<keyword evidence="3" id="KW-0472">Membrane</keyword>
<accession>A0A2C9UXS3</accession>
<keyword evidence="2" id="KW-0645">Protease</keyword>
<dbReference type="InterPro" id="IPR018200">
    <property type="entry name" value="USP_CS"/>
</dbReference>
<protein>
    <recommendedName>
        <fullName evidence="2">Ubiquitin carboxyl-terminal hydrolase</fullName>
        <ecNumber evidence="2">3.4.19.12</ecNumber>
    </recommendedName>
</protein>
<dbReference type="InterPro" id="IPR050185">
    <property type="entry name" value="Ub_carboxyl-term_hydrolase"/>
</dbReference>
<reference evidence="6" key="1">
    <citation type="journal article" date="2016" name="Nat. Biotechnol.">
        <title>Sequencing wild and cultivated cassava and related species reveals extensive interspecific hybridization and genetic diversity.</title>
        <authorList>
            <person name="Bredeson J.V."/>
            <person name="Lyons J.B."/>
            <person name="Prochnik S.E."/>
            <person name="Wu G.A."/>
            <person name="Ha C.M."/>
            <person name="Edsinger-Gonzales E."/>
            <person name="Grimwood J."/>
            <person name="Schmutz J."/>
            <person name="Rabbi I.Y."/>
            <person name="Egesi C."/>
            <person name="Nauluvula P."/>
            <person name="Lebot V."/>
            <person name="Ndunguru J."/>
            <person name="Mkamilo G."/>
            <person name="Bart R.S."/>
            <person name="Setter T.L."/>
            <person name="Gleadow R.M."/>
            <person name="Kulakow P."/>
            <person name="Ferguson M.E."/>
            <person name="Rounsley S."/>
            <person name="Rokhsar D.S."/>
        </authorList>
    </citation>
    <scope>NUCLEOTIDE SEQUENCE [LARGE SCALE GENOMIC DNA]</scope>
    <source>
        <strain evidence="6">cv. AM560-2</strain>
    </source>
</reference>
<dbReference type="GO" id="GO:0004843">
    <property type="term" value="F:cysteine-type deubiquitinase activity"/>
    <property type="evidence" value="ECO:0007669"/>
    <property type="project" value="UniProtKB-UniRule"/>
</dbReference>
<keyword evidence="3" id="KW-1133">Transmembrane helix</keyword>
<dbReference type="PROSITE" id="PS50235">
    <property type="entry name" value="USP_3"/>
    <property type="match status" value="1"/>
</dbReference>
<dbReference type="PROSITE" id="PS00973">
    <property type="entry name" value="USP_2"/>
    <property type="match status" value="1"/>
</dbReference>
<dbReference type="PROSITE" id="PS00972">
    <property type="entry name" value="USP_1"/>
    <property type="match status" value="1"/>
</dbReference>
<feature type="transmembrane region" description="Helical" evidence="3">
    <location>
        <begin position="20"/>
        <end position="44"/>
    </location>
</feature>
<comment type="similarity">
    <text evidence="1 2">Belongs to the peptidase C19 family.</text>
</comment>
<keyword evidence="3" id="KW-0812">Transmembrane</keyword>
<keyword evidence="2" id="KW-0378">Hydrolase</keyword>
<dbReference type="AlphaFoldDB" id="A0A2C9UXS3"/>
<dbReference type="EC" id="3.4.19.12" evidence="2"/>
<sequence length="559" mass="62320">MDSVICNLKHGCKSLSHVKWVSASGFHISVAGVLGVTGLLLALIRDRNLGNLTRLPWLARRENRLEKLYFVPGLQNLGNNCFLNVILQALASCSYFQPFLQKAIEDLESSAIGEWGENLHLTVALAALLEELSAFGEQRVVLSPRKVMLAMSDYIQNFSLTSQQDAEEAFLHLLSSLREEFLDSYPPKESSLADAFASSNYRILAPRRGEILNEQERWQQHLFGPFDGILSSILTCQSCSSQISLNFQFFHSLPLLPMLESSSTIMAGCTLEECLKQFIVAEQVENYNCSHCWHIAAMKFLSLKGAKERDIEEIRRCSMQDSCTCHSLSHLENIPWSNNFSRTLKQLSIARCPKILCLHLQRVSVNHFGELVKLQGHVRFPLILNMLPFTLEKAQCQKARPHLNHFNVQSDTRMLNCTFGQSTYSKVVAVDGSGFNGHVETFLGESGLPKIKGCSKAICTDVSLQTNDKVGVACSVAPTAPFLYRLVSVVEHFGKAGGGHYTVYRSASSQTLKESTSENLEPAHLQWFCISDSDVSIVSEEDVLAAEASLLFYERIVDV</sequence>
<name>A0A2C9UXS3_MANES</name>
<dbReference type="Gramene" id="Manes.12G145600.1.v8.1">
    <property type="protein sequence ID" value="Manes.12G145600.1.v8.1.CDS"/>
    <property type="gene ID" value="Manes.12G145600.v8.1"/>
</dbReference>
<evidence type="ECO:0000256" key="2">
    <source>
        <dbReference type="RuleBase" id="RU366025"/>
    </source>
</evidence>
<keyword evidence="6" id="KW-1185">Reference proteome</keyword>
<comment type="caution">
    <text evidence="5">The sequence shown here is derived from an EMBL/GenBank/DDBJ whole genome shotgun (WGS) entry which is preliminary data.</text>
</comment>
<gene>
    <name evidence="5" type="ORF">MANES_12G145600v8</name>
</gene>
<dbReference type="GO" id="GO:0006508">
    <property type="term" value="P:proteolysis"/>
    <property type="evidence" value="ECO:0007669"/>
    <property type="project" value="UniProtKB-KW"/>
</dbReference>
<keyword evidence="2" id="KW-0788">Thiol protease</keyword>
<evidence type="ECO:0000256" key="3">
    <source>
        <dbReference type="SAM" id="Phobius"/>
    </source>
</evidence>
<dbReference type="PANTHER" id="PTHR21646:SF23">
    <property type="entry name" value="UBIQUITIN CARBOXYL-TERMINAL HYDROLASE USP2"/>
    <property type="match status" value="1"/>
</dbReference>
<evidence type="ECO:0000256" key="1">
    <source>
        <dbReference type="ARBA" id="ARBA00009085"/>
    </source>
</evidence>
<dbReference type="CDD" id="cd02662">
    <property type="entry name" value="Peptidase_C19F"/>
    <property type="match status" value="1"/>
</dbReference>
<dbReference type="InterPro" id="IPR001394">
    <property type="entry name" value="Peptidase_C19_UCH"/>
</dbReference>
<dbReference type="GO" id="GO:0016579">
    <property type="term" value="P:protein deubiquitination"/>
    <property type="evidence" value="ECO:0007669"/>
    <property type="project" value="InterPro"/>
</dbReference>
<evidence type="ECO:0000313" key="5">
    <source>
        <dbReference type="EMBL" id="OAY35980.1"/>
    </source>
</evidence>
<dbReference type="Gene3D" id="3.90.70.10">
    <property type="entry name" value="Cysteine proteinases"/>
    <property type="match status" value="1"/>
</dbReference>
<feature type="domain" description="USP" evidence="4">
    <location>
        <begin position="72"/>
        <end position="556"/>
    </location>
</feature>